<dbReference type="EMBL" id="JAVDWR010000032">
    <property type="protein sequence ID" value="MDR7123080.1"/>
    <property type="molecule type" value="Genomic_DNA"/>
</dbReference>
<dbReference type="Gene3D" id="1.10.439.10">
    <property type="entry name" value="Penicillin Amidohydrolase, domain 1"/>
    <property type="match status" value="1"/>
</dbReference>
<comment type="subunit">
    <text evidence="4">Heterodimer of an alpha subunit and a beta subunit processed from the same precursor.</text>
</comment>
<evidence type="ECO:0000256" key="5">
    <source>
        <dbReference type="SAM" id="Phobius"/>
    </source>
</evidence>
<evidence type="ECO:0000313" key="6">
    <source>
        <dbReference type="EMBL" id="MDR7123080.1"/>
    </source>
</evidence>
<comment type="caution">
    <text evidence="6">The sequence shown here is derived from an EMBL/GenBank/DDBJ whole genome shotgun (WGS) entry which is preliminary data.</text>
</comment>
<evidence type="ECO:0000256" key="3">
    <source>
        <dbReference type="ARBA" id="ARBA00023145"/>
    </source>
</evidence>
<evidence type="ECO:0000256" key="2">
    <source>
        <dbReference type="ARBA" id="ARBA00022801"/>
    </source>
</evidence>
<dbReference type="Gene3D" id="1.10.1400.10">
    <property type="match status" value="1"/>
</dbReference>
<keyword evidence="5" id="KW-1133">Transmembrane helix</keyword>
<evidence type="ECO:0000313" key="7">
    <source>
        <dbReference type="Proteomes" id="UP001257909"/>
    </source>
</evidence>
<name>A0ABU1W542_9GAMM</name>
<dbReference type="Gene3D" id="3.60.20.10">
    <property type="entry name" value="Glutamine Phosphoribosylpyrophosphate, subunit 1, domain 1"/>
    <property type="match status" value="1"/>
</dbReference>
<dbReference type="PANTHER" id="PTHR34218">
    <property type="entry name" value="PEPTIDASE S45 PENICILLIN AMIDASE"/>
    <property type="match status" value="1"/>
</dbReference>
<keyword evidence="2 6" id="KW-0378">Hydrolase</keyword>
<evidence type="ECO:0000256" key="1">
    <source>
        <dbReference type="ARBA" id="ARBA00006586"/>
    </source>
</evidence>
<dbReference type="InterPro" id="IPR043147">
    <property type="entry name" value="Penicillin_amidase_A-knob"/>
</dbReference>
<keyword evidence="5" id="KW-0472">Membrane</keyword>
<dbReference type="EC" id="3.5.1.11" evidence="6"/>
<proteinExistence type="inferred from homology"/>
<dbReference type="PANTHER" id="PTHR34218:SF4">
    <property type="entry name" value="ACYL-HOMOSERINE LACTONE ACYLASE QUIP"/>
    <property type="match status" value="1"/>
</dbReference>
<accession>A0ABU1W542</accession>
<dbReference type="Pfam" id="PF01804">
    <property type="entry name" value="Penicil_amidase"/>
    <property type="match status" value="1"/>
</dbReference>
<dbReference type="InterPro" id="IPR029055">
    <property type="entry name" value="Ntn_hydrolases_N"/>
</dbReference>
<organism evidence="6 7">
    <name type="scientific">Rheinheimera soli</name>
    <dbReference type="NCBI Taxonomy" id="443616"/>
    <lineage>
        <taxon>Bacteria</taxon>
        <taxon>Pseudomonadati</taxon>
        <taxon>Pseudomonadota</taxon>
        <taxon>Gammaproteobacteria</taxon>
        <taxon>Chromatiales</taxon>
        <taxon>Chromatiaceae</taxon>
        <taxon>Rheinheimera</taxon>
    </lineage>
</organism>
<dbReference type="InterPro" id="IPR014395">
    <property type="entry name" value="Pen/GL7ACA/AHL_acylase"/>
</dbReference>
<dbReference type="SUPFAM" id="SSF56235">
    <property type="entry name" value="N-terminal nucleophile aminohydrolases (Ntn hydrolases)"/>
    <property type="match status" value="1"/>
</dbReference>
<sequence length="857" mass="96254">MLAKLFNKHPILTRFLVFILLPIVVILFAVYWKIIQSIPNYSGEIYLQGISGPVQVNFDEQGTPTVIAQTDADAYFIQGYLHASERMWQMEVQRRTVQGRLSEVLGRAAFPTDIWMRTLGLRPSAEKAWSNLGYSAQNALIAYANGVNAWLAQAQTLPPEFLALDFTPEPWQPVDSLAWQKVLALNLGLNMYREIDRLTALKVIPPERLKVFYEHDPEPETAYPPLVLQNRANEESDQIITKGAYPFENFESLSAHLQSELGLGLTYAGSNAWAVSGQFTESGNTMLANDPHLAIMQNSPWYSIGLKGDKLDVIGMSFVGIPGVALGRNRDIAWGTTSLMSDQQDIFYLNVPVSDRSHYVLKQNGSTQAIEIDIDKETFHIKSDSPQWLNKDILPVNFEIRRTPMGPVVSDAVRLTHETVVLRWAALDDDDRSFEAFHLVQYADNWQAFRNAVSLLKAPGLHFIYADSQGNIGSQIAGHIPVRGKGVGVIPQRLQSGQDMWKGYVPFDQLPSIYNPQSGFVIAANSQIESELVISHEWASDARFRRIHHLLQEYITQGKKINISDMVKIQNDQVDLNSKALLPILTDQKLAEAIIKQVDDDERHMVSEALAQLSTWDAQYRVDSVAATIYEAWVNELKMAMFSTKLNPAWNNSNVASDFILTVSETKMAEVLSNDDFWCNSSGDSQKIPCQDELINSFKAAVDLIEKQIGSDDVSDWLWSKTHNLRLAHTLFSTVLEKPFTKEVPMGGAQNTINLALWVNSPNRGYQKSLGASFRQVFDLGKKQDDGKTIDQINAYVIPTGQSGHFLSKHYNDQTAIYNAGKTHYYRSMDASKLQNDAKKPEKNDLATLRYYPKSGG</sequence>
<dbReference type="Gene3D" id="2.30.120.10">
    <property type="match status" value="1"/>
</dbReference>
<comment type="similarity">
    <text evidence="1">Belongs to the peptidase S45 family.</text>
</comment>
<dbReference type="PIRSF" id="PIRSF001227">
    <property type="entry name" value="Pen_acylase"/>
    <property type="match status" value="1"/>
</dbReference>
<feature type="transmembrane region" description="Helical" evidence="5">
    <location>
        <begin position="12"/>
        <end position="32"/>
    </location>
</feature>
<dbReference type="CDD" id="cd03747">
    <property type="entry name" value="Ntn_PGA_like"/>
    <property type="match status" value="1"/>
</dbReference>
<evidence type="ECO:0000256" key="4">
    <source>
        <dbReference type="ARBA" id="ARBA00038735"/>
    </source>
</evidence>
<keyword evidence="5" id="KW-0812">Transmembrane</keyword>
<reference evidence="6 7" key="1">
    <citation type="submission" date="2023-07" db="EMBL/GenBank/DDBJ databases">
        <title>Sorghum-associated microbial communities from plants grown in Nebraska, USA.</title>
        <authorList>
            <person name="Schachtman D."/>
        </authorList>
    </citation>
    <scope>NUCLEOTIDE SEQUENCE [LARGE SCALE GENOMIC DNA]</scope>
    <source>
        <strain evidence="6 7">4138</strain>
    </source>
</reference>
<dbReference type="Proteomes" id="UP001257909">
    <property type="component" value="Unassembled WGS sequence"/>
</dbReference>
<dbReference type="InterPro" id="IPR002692">
    <property type="entry name" value="S45"/>
</dbReference>
<keyword evidence="7" id="KW-1185">Reference proteome</keyword>
<keyword evidence="3" id="KW-0865">Zymogen</keyword>
<gene>
    <name evidence="6" type="ORF">J2W69_004063</name>
</gene>
<dbReference type="RefSeq" id="WP_310281913.1">
    <property type="nucleotide sequence ID" value="NZ_JAVDWR010000032.1"/>
</dbReference>
<protein>
    <submittedName>
        <fullName evidence="6">Penicillin amidase</fullName>
        <ecNumber evidence="6">3.5.1.11</ecNumber>
    </submittedName>
</protein>
<dbReference type="InterPro" id="IPR043146">
    <property type="entry name" value="Penicillin_amidase_N_B-knob"/>
</dbReference>
<dbReference type="InterPro" id="IPR023343">
    <property type="entry name" value="Penicillin_amidase_dom1"/>
</dbReference>
<dbReference type="GO" id="GO:0008953">
    <property type="term" value="F:penicillin amidase activity"/>
    <property type="evidence" value="ECO:0007669"/>
    <property type="project" value="UniProtKB-EC"/>
</dbReference>